<dbReference type="AlphaFoldDB" id="I9P418"/>
<dbReference type="Pfam" id="PF26107">
    <property type="entry name" value="BrxR_CTD"/>
    <property type="match status" value="1"/>
</dbReference>
<evidence type="ECO:0000313" key="5">
    <source>
        <dbReference type="Proteomes" id="UP000035062"/>
    </source>
</evidence>
<feature type="domain" description="DNA-binding transcriptional repressor CapW winged helix-turn-helix" evidence="3">
    <location>
        <begin position="10"/>
        <end position="80"/>
    </location>
</feature>
<dbReference type="PATRIC" id="fig|1195246.3.peg.1137"/>
<dbReference type="STRING" id="1195246.AGRI_05762"/>
<dbReference type="Proteomes" id="UP000035062">
    <property type="component" value="Unassembled WGS sequence"/>
</dbReference>
<name>I9P418_9ALTE</name>
<dbReference type="Pfam" id="PF13280">
    <property type="entry name" value="WYL"/>
    <property type="match status" value="1"/>
</dbReference>
<dbReference type="InterPro" id="IPR016634">
    <property type="entry name" value="CapW-like"/>
</dbReference>
<dbReference type="Pfam" id="PF26109">
    <property type="entry name" value="WHD_BrxR"/>
    <property type="match status" value="1"/>
</dbReference>
<feature type="domain" description="WYL" evidence="1">
    <location>
        <begin position="120"/>
        <end position="191"/>
    </location>
</feature>
<keyword evidence="5" id="KW-1185">Reference proteome</keyword>
<dbReference type="InterPro" id="IPR059020">
    <property type="entry name" value="CapW_CTD"/>
</dbReference>
<sequence>MKDISELPKNVHDRLEYLEFMLRFRGWVSRADLTERFGLGEAAATRDIRLYREYAEQNLTLNQKTKKYEINEDTFEPLFAFSIQSALSKLRTTKVAEALGLSEFDGVMSPPRLAYPTVDILSAVTRAISSSVALRVTYHALKSGQSDKLLFPLAIFDNGIHWYLRAFDPDKNDNEDKYRVYALTRFESAEIEHDVRVKAEVKNQDHQWNRMVDLELVPHPNRKNVKKPETIIHDFNMKDGKLKIAVRATVAGYWLRHWNVDCTEDHSLEGFHYQLWLNNHHTLYGVESRSLAPGLSEYHEQH</sequence>
<evidence type="ECO:0000259" key="3">
    <source>
        <dbReference type="Pfam" id="PF26109"/>
    </source>
</evidence>
<dbReference type="InterPro" id="IPR059019">
    <property type="entry name" value="WHD_CapW"/>
</dbReference>
<evidence type="ECO:0000259" key="2">
    <source>
        <dbReference type="Pfam" id="PF26107"/>
    </source>
</evidence>
<dbReference type="EMBL" id="AKKU01000011">
    <property type="protein sequence ID" value="EIW89584.1"/>
    <property type="molecule type" value="Genomic_DNA"/>
</dbReference>
<protein>
    <submittedName>
        <fullName evidence="4">Uncharacterized protein</fullName>
    </submittedName>
</protein>
<reference evidence="4 5" key="1">
    <citation type="journal article" date="2012" name="J. Bacteriol.">
        <title>Genome Sequence of Pectin-Degrading Alishewanella agri, Isolated from Landfill Soil.</title>
        <authorList>
            <person name="Kim J."/>
            <person name="Jung J."/>
            <person name="Sung J.S."/>
            <person name="Chun J."/>
            <person name="Park W."/>
        </authorList>
    </citation>
    <scope>NUCLEOTIDE SEQUENCE [LARGE SCALE GENOMIC DNA]</scope>
    <source>
        <strain evidence="4 5">BL06</strain>
    </source>
</reference>
<evidence type="ECO:0000259" key="1">
    <source>
        <dbReference type="Pfam" id="PF13280"/>
    </source>
</evidence>
<accession>I9P418</accession>
<dbReference type="PROSITE" id="PS52050">
    <property type="entry name" value="WYL"/>
    <property type="match status" value="1"/>
</dbReference>
<gene>
    <name evidence="4" type="ORF">AGRI_05762</name>
</gene>
<dbReference type="PIRSF" id="PIRSF015558">
    <property type="entry name" value="Txn_reg_DeoR_prd"/>
    <property type="match status" value="1"/>
</dbReference>
<dbReference type="InterPro" id="IPR026881">
    <property type="entry name" value="WYL_dom"/>
</dbReference>
<dbReference type="RefSeq" id="WP_008984067.1">
    <property type="nucleotide sequence ID" value="NZ_AKKU01000011.1"/>
</dbReference>
<evidence type="ECO:0000313" key="4">
    <source>
        <dbReference type="EMBL" id="EIW89584.1"/>
    </source>
</evidence>
<feature type="domain" description="DNA-binding transcriptional repressor CapW C-terminal dimerisation" evidence="2">
    <location>
        <begin position="211"/>
        <end position="281"/>
    </location>
</feature>
<proteinExistence type="predicted"/>
<dbReference type="eggNOG" id="COG2378">
    <property type="taxonomic scope" value="Bacteria"/>
</dbReference>
<organism evidence="4 5">
    <name type="scientific">Alishewanella agri BL06</name>
    <dbReference type="NCBI Taxonomy" id="1195246"/>
    <lineage>
        <taxon>Bacteria</taxon>
        <taxon>Pseudomonadati</taxon>
        <taxon>Pseudomonadota</taxon>
        <taxon>Gammaproteobacteria</taxon>
        <taxon>Alteromonadales</taxon>
        <taxon>Alteromonadaceae</taxon>
        <taxon>Alishewanella</taxon>
    </lineage>
</organism>
<comment type="caution">
    <text evidence="4">The sequence shown here is derived from an EMBL/GenBank/DDBJ whole genome shotgun (WGS) entry which is preliminary data.</text>
</comment>